<feature type="compositionally biased region" description="Acidic residues" evidence="6">
    <location>
        <begin position="555"/>
        <end position="571"/>
    </location>
</feature>
<comment type="similarity">
    <text evidence="1">Belongs to the SEC3 family.</text>
</comment>
<dbReference type="EMBL" id="EQ973772">
    <property type="protein sequence ID" value="EEF52512.1"/>
    <property type="molecule type" value="Genomic_DNA"/>
</dbReference>
<dbReference type="Pfam" id="PF15277">
    <property type="entry name" value="Sec3-PIP2_bind"/>
    <property type="match status" value="1"/>
</dbReference>
<evidence type="ECO:0000256" key="1">
    <source>
        <dbReference type="ARBA" id="ARBA00006518"/>
    </source>
</evidence>
<evidence type="ECO:0000313" key="8">
    <source>
        <dbReference type="EMBL" id="EEF52512.1"/>
    </source>
</evidence>
<dbReference type="KEGG" id="rcu:8260924"/>
<organism evidence="8 9">
    <name type="scientific">Ricinus communis</name>
    <name type="common">Castor bean</name>
    <dbReference type="NCBI Taxonomy" id="3988"/>
    <lineage>
        <taxon>Eukaryota</taxon>
        <taxon>Viridiplantae</taxon>
        <taxon>Streptophyta</taxon>
        <taxon>Embryophyta</taxon>
        <taxon>Tracheophyta</taxon>
        <taxon>Spermatophyta</taxon>
        <taxon>Magnoliopsida</taxon>
        <taxon>eudicotyledons</taxon>
        <taxon>Gunneridae</taxon>
        <taxon>Pentapetalae</taxon>
        <taxon>rosids</taxon>
        <taxon>fabids</taxon>
        <taxon>Malpighiales</taxon>
        <taxon>Euphorbiaceae</taxon>
        <taxon>Acalyphoideae</taxon>
        <taxon>Acalypheae</taxon>
        <taxon>Ricinus</taxon>
    </lineage>
</organism>
<dbReference type="InParanoid" id="B9R7N2"/>
<protein>
    <submittedName>
        <fullName evidence="8">Exocyst complex component sec3, putative</fullName>
    </submittedName>
</protein>
<dbReference type="PANTHER" id="PTHR16092">
    <property type="entry name" value="SEC3/SYNTAXIN-RELATED"/>
    <property type="match status" value="1"/>
</dbReference>
<evidence type="ECO:0000256" key="6">
    <source>
        <dbReference type="SAM" id="MobiDB-lite"/>
    </source>
</evidence>
<feature type="domain" description="Exocyst complex component Sec3 PIP2-binding N-terminal" evidence="7">
    <location>
        <begin position="48"/>
        <end position="146"/>
    </location>
</feature>
<name>B9R7N2_RICCO</name>
<keyword evidence="3" id="KW-0268">Exocytosis</keyword>
<dbReference type="OMA" id="NQHVMSA"/>
<dbReference type="SMART" id="SM01313">
    <property type="entry name" value="Sec3-PIP2_bind"/>
    <property type="match status" value="1"/>
</dbReference>
<evidence type="ECO:0000313" key="9">
    <source>
        <dbReference type="Proteomes" id="UP000008311"/>
    </source>
</evidence>
<gene>
    <name evidence="8" type="ORF">RCOM_1593330</name>
</gene>
<dbReference type="eggNOG" id="KOG2148">
    <property type="taxonomic scope" value="Eukaryota"/>
</dbReference>
<feature type="coiled-coil region" evidence="5">
    <location>
        <begin position="280"/>
        <end position="317"/>
    </location>
</feature>
<evidence type="ECO:0000256" key="4">
    <source>
        <dbReference type="ARBA" id="ARBA00023054"/>
    </source>
</evidence>
<dbReference type="PANTHER" id="PTHR16092:SF14">
    <property type="entry name" value="EXOCYST COMPLEX COMPONENT 1 ISOFORM X1"/>
    <property type="match status" value="1"/>
</dbReference>
<dbReference type="Pfam" id="PF20654">
    <property type="entry name" value="Sec3_C-term"/>
    <property type="match status" value="1"/>
</dbReference>
<evidence type="ECO:0000259" key="7">
    <source>
        <dbReference type="SMART" id="SM01313"/>
    </source>
</evidence>
<dbReference type="GO" id="GO:0000145">
    <property type="term" value="C:exocyst"/>
    <property type="evidence" value="ECO:0000318"/>
    <property type="project" value="GO_Central"/>
</dbReference>
<keyword evidence="9" id="KW-1185">Reference proteome</keyword>
<proteinExistence type="inferred from homology"/>
<dbReference type="GO" id="GO:0005886">
    <property type="term" value="C:plasma membrane"/>
    <property type="evidence" value="ECO:0000318"/>
    <property type="project" value="GO_Central"/>
</dbReference>
<evidence type="ECO:0000256" key="3">
    <source>
        <dbReference type="ARBA" id="ARBA00022483"/>
    </source>
</evidence>
<dbReference type="InterPro" id="IPR028258">
    <property type="entry name" value="Sec3-PIP2_bind"/>
</dbReference>
<dbReference type="GO" id="GO:0006887">
    <property type="term" value="P:exocytosis"/>
    <property type="evidence" value="ECO:0000318"/>
    <property type="project" value="GO_Central"/>
</dbReference>
<dbReference type="AlphaFoldDB" id="B9R7N2"/>
<dbReference type="GO" id="GO:0006893">
    <property type="term" value="P:Golgi to plasma membrane transport"/>
    <property type="evidence" value="ECO:0000318"/>
    <property type="project" value="GO_Central"/>
</dbReference>
<dbReference type="STRING" id="3988.B9R7N2"/>
<dbReference type="Proteomes" id="UP000008311">
    <property type="component" value="Unassembled WGS sequence"/>
</dbReference>
<keyword evidence="2" id="KW-0813">Transport</keyword>
<sequence>MAKSSADDEELRRACEAAIEGTKQKIVMSIRVAKSRGIWGKSGKLGRQMAKPRVLALSTKSKGTRTKAFLRVLKYSTGGVLEPAKLYKLKHLSKVEVIANDPSGCTFTLGFDNLRSQSVAPPQWTMRNIDDRNRLIFCILNICKDVLARLPKVVGLDVVEMALWAKENTPTVTKQTSQENGPVVAATTESELKVSVEKELVSQAEEEDMEALLDTYVMGIGEAEAFSERLKRELLALEAANVHAILESEPLIEEVLQGLEAATNCVDDMDEWLGIFNMKLRHMREDIESIETRNNKLEMQSVNNKSLIEELDKLVERLCVPSEYAASLTGGSFDEARMLQNIEACEWLTGALRGLQVPNLDPTYANMRAVKEKRAELEKLKSTFVRRASEFLRNYFASLVDFMISDKSYFSQRGQLKRPDHADLRYKCRTYARLLQHLKSLDKNCLGPLRKAYCSSLNLLLRREAREFANELRASTKASRNPTVWLEASTGSSQNAQTADTSSVSDAYAKMLTIFIPLLVDESSFFAHFMCFEVPALVPPGGLANGNRSGSYNDEANDDDDDDLGIMDIDENDSKAGKNSADLAALNESLQDLLDGIQEDFYAVVDWAYKIDPLRCISMHGITERYLSGQKADAAGFVRLLLGDLESRISMQFSRFVDEACHQIERNERNVRQMGVLSYIPRFATLATRMEQYIQGQSRDLVDQAYTKFVSIMFVTLEKIAQTDPKYADIFLLENYAAFQNSLYDLANCVPTLAKFYHQASEAYEQACTRHISMIIYYQFERLFQFARKIEDLMYTITPEEIPFQLGLSKMDLRKMLKASLSGVDKSIGAMYKKLQKNLTSEELLPSLWDKCKKEFLDKYESFAQLVAKIYPNETIPSVAEMRDLLASM</sequence>
<dbReference type="InterPro" id="IPR048628">
    <property type="entry name" value="Sec3_C"/>
</dbReference>
<feature type="region of interest" description="Disordered" evidence="6">
    <location>
        <begin position="548"/>
        <end position="571"/>
    </location>
</feature>
<keyword evidence="4 5" id="KW-0175">Coiled coil</keyword>
<dbReference type="GO" id="GO:0005546">
    <property type="term" value="F:phosphatidylinositol-4,5-bisphosphate binding"/>
    <property type="evidence" value="ECO:0000318"/>
    <property type="project" value="GO_Central"/>
</dbReference>
<reference evidence="9" key="1">
    <citation type="journal article" date="2010" name="Nat. Biotechnol.">
        <title>Draft genome sequence of the oilseed species Ricinus communis.</title>
        <authorList>
            <person name="Chan A.P."/>
            <person name="Crabtree J."/>
            <person name="Zhao Q."/>
            <person name="Lorenzi H."/>
            <person name="Orvis J."/>
            <person name="Puiu D."/>
            <person name="Melake-Berhan A."/>
            <person name="Jones K.M."/>
            <person name="Redman J."/>
            <person name="Chen G."/>
            <person name="Cahoon E.B."/>
            <person name="Gedil M."/>
            <person name="Stanke M."/>
            <person name="Haas B.J."/>
            <person name="Wortman J.R."/>
            <person name="Fraser-Liggett C.M."/>
            <person name="Ravel J."/>
            <person name="Rabinowicz P.D."/>
        </authorList>
    </citation>
    <scope>NUCLEOTIDE SEQUENCE [LARGE SCALE GENOMIC DNA]</scope>
    <source>
        <strain evidence="9">cv. Hale</strain>
    </source>
</reference>
<dbReference type="FunCoup" id="B9R7N2">
    <property type="interactions" value="3210"/>
</dbReference>
<dbReference type="OrthoDB" id="27109at2759"/>
<evidence type="ECO:0000256" key="2">
    <source>
        <dbReference type="ARBA" id="ARBA00022448"/>
    </source>
</evidence>
<accession>B9R7N2</accession>
<dbReference type="InterPro" id="IPR019160">
    <property type="entry name" value="Sec3_CC"/>
</dbReference>
<dbReference type="Pfam" id="PF09763">
    <property type="entry name" value="Sec3_CC"/>
    <property type="match status" value="1"/>
</dbReference>
<evidence type="ECO:0000256" key="5">
    <source>
        <dbReference type="SAM" id="Coils"/>
    </source>
</evidence>